<dbReference type="InterPro" id="IPR036388">
    <property type="entry name" value="WH-like_DNA-bd_sf"/>
</dbReference>
<dbReference type="Gene3D" id="1.10.10.10">
    <property type="entry name" value="Winged helix-like DNA-binding domain superfamily/Winged helix DNA-binding domain"/>
    <property type="match status" value="1"/>
</dbReference>
<dbReference type="SUPFAM" id="SSF46785">
    <property type="entry name" value="Winged helix' DNA-binding domain"/>
    <property type="match status" value="1"/>
</dbReference>
<sequence>MNELRKYESFDSITEMDNFISKALEVLEIRELDRKILRLLAGYSCKFIGVSFLKVQTIADKLVVSYKTAQRALKRLKEIGIIKRIRTIRSVSGGFGSSITVIRPIALTYRKRAIEPVLEGAGEPKEKRETFFLKAYLKDIKYIRQQEEIDFSYLAQFVPEEFIQAVKPFVTPEEAFILWGKVQVCSRKYAPDVLSITKPAIEAFKASVLAHKVKRIKKSFGAYFWGALSGIFSAEQRKTLKREHILKLNWLEN</sequence>
<dbReference type="RefSeq" id="WP_189779462.1">
    <property type="nucleotide sequence ID" value="NZ_JACWEZ010000027.1"/>
</dbReference>
<organism evidence="1 2">
    <name type="scientific">Virgibacillus halodenitrificans</name>
    <name type="common">Bacillus halodenitrificans</name>
    <dbReference type="NCBI Taxonomy" id="1482"/>
    <lineage>
        <taxon>Bacteria</taxon>
        <taxon>Bacillati</taxon>
        <taxon>Bacillota</taxon>
        <taxon>Bacilli</taxon>
        <taxon>Bacillales</taxon>
        <taxon>Bacillaceae</taxon>
        <taxon>Virgibacillus</taxon>
    </lineage>
</organism>
<evidence type="ECO:0000313" key="1">
    <source>
        <dbReference type="EMBL" id="MBD1224809.1"/>
    </source>
</evidence>
<accession>A0ABR7VWF9</accession>
<name>A0ABR7VWF9_VIRHA</name>
<dbReference type="InterPro" id="IPR036390">
    <property type="entry name" value="WH_DNA-bd_sf"/>
</dbReference>
<gene>
    <name evidence="1" type="ORF">IC602_19525</name>
</gene>
<protein>
    <submittedName>
        <fullName evidence="1">Transcriptional regulator</fullName>
    </submittedName>
</protein>
<evidence type="ECO:0000313" key="2">
    <source>
        <dbReference type="Proteomes" id="UP000621631"/>
    </source>
</evidence>
<dbReference type="EMBL" id="JACWEZ010000027">
    <property type="protein sequence ID" value="MBD1224809.1"/>
    <property type="molecule type" value="Genomic_DNA"/>
</dbReference>
<keyword evidence="2" id="KW-1185">Reference proteome</keyword>
<comment type="caution">
    <text evidence="1">The sequence shown here is derived from an EMBL/GenBank/DDBJ whole genome shotgun (WGS) entry which is preliminary data.</text>
</comment>
<proteinExistence type="predicted"/>
<reference evidence="1 2" key="1">
    <citation type="submission" date="2020-09" db="EMBL/GenBank/DDBJ databases">
        <title>Draft Genome Sequences of Oil-Oxidizing Bacteria Halomonas titanicae, Marinobacter lutaoensis, and Virgibacillus halodenitrificans Isolated from Highly Saline Environments.</title>
        <authorList>
            <person name="Grouzdev D.S."/>
            <person name="Sokolova D.S."/>
            <person name="Semenova E.M."/>
            <person name="Borzenkov I.A."/>
            <person name="Bidzhieva S.K."/>
            <person name="Poltaraus A.B."/>
            <person name="Nazina T.N."/>
        </authorList>
    </citation>
    <scope>NUCLEOTIDE SEQUENCE [LARGE SCALE GENOMIC DNA]</scope>
    <source>
        <strain evidence="1 2">VKM B-3472D</strain>
    </source>
</reference>
<dbReference type="Proteomes" id="UP000621631">
    <property type="component" value="Unassembled WGS sequence"/>
</dbReference>